<comment type="caution">
    <text evidence="2">The sequence shown here is derived from an EMBL/GenBank/DDBJ whole genome shotgun (WGS) entry which is preliminary data.</text>
</comment>
<dbReference type="Pfam" id="PF14316">
    <property type="entry name" value="DUF4381"/>
    <property type="match status" value="1"/>
</dbReference>
<gene>
    <name evidence="2" type="ORF">K9B37_00185</name>
</gene>
<dbReference type="Proteomes" id="UP000704176">
    <property type="component" value="Unassembled WGS sequence"/>
</dbReference>
<protein>
    <submittedName>
        <fullName evidence="2">DUF4381 domain-containing protein</fullName>
    </submittedName>
</protein>
<keyword evidence="1" id="KW-0812">Transmembrane</keyword>
<dbReference type="RefSeq" id="WP_224310781.1">
    <property type="nucleotide sequence ID" value="NZ_JAIRBM010000001.1"/>
</dbReference>
<evidence type="ECO:0000313" key="3">
    <source>
        <dbReference type="Proteomes" id="UP000704176"/>
    </source>
</evidence>
<evidence type="ECO:0000313" key="2">
    <source>
        <dbReference type="EMBL" id="MBZ6074718.1"/>
    </source>
</evidence>
<proteinExistence type="predicted"/>
<keyword evidence="3" id="KW-1185">Reference proteome</keyword>
<dbReference type="InterPro" id="IPR025489">
    <property type="entry name" value="DUF4381"/>
</dbReference>
<keyword evidence="1" id="KW-0472">Membrane</keyword>
<sequence>MNGDPADLSNLRDIALPSAVSWWPPAPGWWLIGAGIVATVLVASIRAYRRYRANAYRREAIRELDALSDRKAVMPLLKRAAMTAYGRGSVAALSGADFLTFLDRTGRTEDFTSGPARLLPALAYSRETTMTPLDFAAAVAAARRWLQIHEAEGR</sequence>
<evidence type="ECO:0000256" key="1">
    <source>
        <dbReference type="SAM" id="Phobius"/>
    </source>
</evidence>
<reference evidence="2 3" key="1">
    <citation type="submission" date="2021-09" db="EMBL/GenBank/DDBJ databases">
        <title>The complete genome sequence of a new microorganism.</title>
        <authorList>
            <person name="Zi Z."/>
        </authorList>
    </citation>
    <scope>NUCLEOTIDE SEQUENCE [LARGE SCALE GENOMIC DNA]</scope>
    <source>
        <strain evidence="2 3">WGZ8</strain>
    </source>
</reference>
<organism evidence="2 3">
    <name type="scientific">Microvirga puerhi</name>
    <dbReference type="NCBI Taxonomy" id="2876078"/>
    <lineage>
        <taxon>Bacteria</taxon>
        <taxon>Pseudomonadati</taxon>
        <taxon>Pseudomonadota</taxon>
        <taxon>Alphaproteobacteria</taxon>
        <taxon>Hyphomicrobiales</taxon>
        <taxon>Methylobacteriaceae</taxon>
        <taxon>Microvirga</taxon>
    </lineage>
</organism>
<name>A0ABS7VGT8_9HYPH</name>
<keyword evidence="1" id="KW-1133">Transmembrane helix</keyword>
<accession>A0ABS7VGT8</accession>
<dbReference type="EMBL" id="JAIRBM010000001">
    <property type="protein sequence ID" value="MBZ6074718.1"/>
    <property type="molecule type" value="Genomic_DNA"/>
</dbReference>
<feature type="transmembrane region" description="Helical" evidence="1">
    <location>
        <begin position="28"/>
        <end position="48"/>
    </location>
</feature>